<dbReference type="InterPro" id="IPR016712">
    <property type="entry name" value="Rbsml_bS1m-like"/>
</dbReference>
<dbReference type="Pfam" id="PF11709">
    <property type="entry name" value="Mit_ribos_Mrp51"/>
    <property type="match status" value="1"/>
</dbReference>
<sequence>MTTSFANLLRHSRVATYDRSISQVYTTPLKRKEIGDWGLKRNLPTVIRTKHLIVGALDTSEHQTPWESGDSKVLFVKRWKENFPNSTKPAPRSEETHHNIASMTPAQFQRFLRQSQKKARAFQEALAKKEMVPEQLFDYLSVNFSETADTEQSVVGPTYSDHHIGWDYPVQGRILNAERQGSAVGIAGVVGILPKRNSVGLRNAGDRSVRTFYVRNAELDSQGKPKIEVTLAARGATSTIPLLNNYENYDSIGFSTENRYDRQYNATPHNNHNRQQRRNSENANMSAEDMINMKSRRRAQGPESEDNIQPNPEHTDLMARIAGLLDNTKK</sequence>
<name>A0ABP9Y511_9FUNG</name>
<dbReference type="EMBL" id="BAABUJ010000021">
    <property type="protein sequence ID" value="GAA5802074.1"/>
    <property type="molecule type" value="Genomic_DNA"/>
</dbReference>
<keyword evidence="3" id="KW-1185">Reference proteome</keyword>
<reference evidence="2 3" key="1">
    <citation type="submission" date="2024-04" db="EMBL/GenBank/DDBJ databases">
        <title>genome sequences of Mucor flavus KT1a and Helicostylum pulchrum KT1b strains isolation_sourced from the surface of a dry-aged beef.</title>
        <authorList>
            <person name="Toyotome T."/>
            <person name="Hosono M."/>
            <person name="Torimaru M."/>
            <person name="Fukuda K."/>
            <person name="Mikami N."/>
        </authorList>
    </citation>
    <scope>NUCLEOTIDE SEQUENCE [LARGE SCALE GENOMIC DNA]</scope>
    <source>
        <strain evidence="2 3">KT1b</strain>
    </source>
</reference>
<dbReference type="PANTHER" id="PTHR28058:SF1">
    <property type="entry name" value="SMALL RIBOSOMAL SUBUNIT PROTEIN BS1M"/>
    <property type="match status" value="1"/>
</dbReference>
<organism evidence="2 3">
    <name type="scientific">Helicostylum pulchrum</name>
    <dbReference type="NCBI Taxonomy" id="562976"/>
    <lineage>
        <taxon>Eukaryota</taxon>
        <taxon>Fungi</taxon>
        <taxon>Fungi incertae sedis</taxon>
        <taxon>Mucoromycota</taxon>
        <taxon>Mucoromycotina</taxon>
        <taxon>Mucoromycetes</taxon>
        <taxon>Mucorales</taxon>
        <taxon>Mucorineae</taxon>
        <taxon>Mucoraceae</taxon>
        <taxon>Helicostylum</taxon>
    </lineage>
</organism>
<gene>
    <name evidence="2" type="ORF">HPULCUR_007534</name>
</gene>
<feature type="region of interest" description="Disordered" evidence="1">
    <location>
        <begin position="262"/>
        <end position="315"/>
    </location>
</feature>
<protein>
    <submittedName>
        <fullName evidence="2">Uncharacterized protein</fullName>
    </submittedName>
</protein>
<evidence type="ECO:0000256" key="1">
    <source>
        <dbReference type="SAM" id="MobiDB-lite"/>
    </source>
</evidence>
<evidence type="ECO:0000313" key="3">
    <source>
        <dbReference type="Proteomes" id="UP001476247"/>
    </source>
</evidence>
<dbReference type="Proteomes" id="UP001476247">
    <property type="component" value="Unassembled WGS sequence"/>
</dbReference>
<evidence type="ECO:0000313" key="2">
    <source>
        <dbReference type="EMBL" id="GAA5802074.1"/>
    </source>
</evidence>
<proteinExistence type="predicted"/>
<comment type="caution">
    <text evidence="2">The sequence shown here is derived from an EMBL/GenBank/DDBJ whole genome shotgun (WGS) entry which is preliminary data.</text>
</comment>
<dbReference type="PANTHER" id="PTHR28058">
    <property type="entry name" value="37S RIBOSOMAL PROTEIN MRP51, MITOCHONDRIAL"/>
    <property type="match status" value="1"/>
</dbReference>
<accession>A0ABP9Y511</accession>